<organism evidence="10 11">
    <name type="scientific">Neogobius melanostomus</name>
    <name type="common">round goby</name>
    <dbReference type="NCBI Taxonomy" id="47308"/>
    <lineage>
        <taxon>Eukaryota</taxon>
        <taxon>Metazoa</taxon>
        <taxon>Chordata</taxon>
        <taxon>Craniata</taxon>
        <taxon>Vertebrata</taxon>
        <taxon>Euteleostomi</taxon>
        <taxon>Actinopterygii</taxon>
        <taxon>Neopterygii</taxon>
        <taxon>Teleostei</taxon>
        <taxon>Neoteleostei</taxon>
        <taxon>Acanthomorphata</taxon>
        <taxon>Gobiaria</taxon>
        <taxon>Gobiiformes</taxon>
        <taxon>Gobioidei</taxon>
        <taxon>Gobiidae</taxon>
        <taxon>Benthophilinae</taxon>
        <taxon>Neogobiini</taxon>
        <taxon>Neogobius</taxon>
    </lineage>
</organism>
<feature type="domain" description="DDE Tnp4" evidence="9">
    <location>
        <begin position="196"/>
        <end position="326"/>
    </location>
</feature>
<evidence type="ECO:0000256" key="6">
    <source>
        <dbReference type="ARBA" id="ARBA00022801"/>
    </source>
</evidence>
<keyword evidence="6" id="KW-0378">Hydrolase</keyword>
<dbReference type="GO" id="GO:0046872">
    <property type="term" value="F:metal ion binding"/>
    <property type="evidence" value="ECO:0007669"/>
    <property type="project" value="UniProtKB-KW"/>
</dbReference>
<proteinExistence type="inferred from homology"/>
<dbReference type="InterPro" id="IPR045249">
    <property type="entry name" value="HARBI1-like"/>
</dbReference>
<evidence type="ECO:0000259" key="9">
    <source>
        <dbReference type="Pfam" id="PF13359"/>
    </source>
</evidence>
<evidence type="ECO:0000256" key="3">
    <source>
        <dbReference type="ARBA" id="ARBA00006958"/>
    </source>
</evidence>
<accession>A0A8C6T436</accession>
<name>A0A8C6T436_9GOBI</name>
<evidence type="ECO:0000256" key="2">
    <source>
        <dbReference type="ARBA" id="ARBA00004123"/>
    </source>
</evidence>
<reference evidence="10" key="2">
    <citation type="submission" date="2025-09" db="UniProtKB">
        <authorList>
            <consortium name="Ensembl"/>
        </authorList>
    </citation>
    <scope>IDENTIFICATION</scope>
</reference>
<comment type="similarity">
    <text evidence="3">Belongs to the HARBI1 family.</text>
</comment>
<evidence type="ECO:0000313" key="10">
    <source>
        <dbReference type="Ensembl" id="ENSNMLP00000016080.1"/>
    </source>
</evidence>
<evidence type="ECO:0000256" key="5">
    <source>
        <dbReference type="ARBA" id="ARBA00022723"/>
    </source>
</evidence>
<protein>
    <recommendedName>
        <fullName evidence="9">DDE Tnp4 domain-containing protein</fullName>
    </recommendedName>
</protein>
<feature type="signal peptide" evidence="8">
    <location>
        <begin position="1"/>
        <end position="20"/>
    </location>
</feature>
<dbReference type="PANTHER" id="PTHR22930">
    <property type="match status" value="1"/>
</dbReference>
<dbReference type="PANTHER" id="PTHR22930:SF85">
    <property type="entry name" value="GH03217P-RELATED"/>
    <property type="match status" value="1"/>
</dbReference>
<dbReference type="InterPro" id="IPR027806">
    <property type="entry name" value="HARBI1_dom"/>
</dbReference>
<keyword evidence="7" id="KW-0539">Nucleus</keyword>
<comment type="subcellular location">
    <subcellularLocation>
        <location evidence="2">Nucleus</location>
    </subcellularLocation>
</comment>
<keyword evidence="4" id="KW-0540">Nuclease</keyword>
<comment type="cofactor">
    <cofactor evidence="1">
        <name>a divalent metal cation</name>
        <dbReference type="ChEBI" id="CHEBI:60240"/>
    </cofactor>
</comment>
<sequence length="400" mass="46256">MEQFCALQTILLFMMVSVLEQQTRQYIMLLLYALNGGRQQQDNRFIPRLLHLVPPKTRSHWMKVRSKDWWERIVLLEFNDQEWKQNFRMTRPSFMKLCSLMEGHMAPEQVTVRAPVPLMRIAVVLYKLGSCAEYRIVANQFGISKSSVKKFVYLFCKSMVQGPIKQLIRAPTDEEAGEIARRFEASHHIPQIMGLIDGTHIPVLPPSDGYKDFVNRKGWPSYILQAVVDDKFCFWNINCKMPGSAHDANALRQSDLFQRAHLLPKTIRGKDIKLFIIGDPAYPLLDWLIKGYTNSPRLTPEQESFTTYLSSVRVGVEMTFGLLKSRAVSQSPVCVLCTCELRGMDLRVQTWRTDLRSSQVWTQLFQRLERVNSMTSQEVAHEHGAVSFYNIKQPHMKLKG</sequence>
<dbReference type="Proteomes" id="UP000694523">
    <property type="component" value="Unplaced"/>
</dbReference>
<evidence type="ECO:0000313" key="11">
    <source>
        <dbReference type="Proteomes" id="UP000694523"/>
    </source>
</evidence>
<dbReference type="GO" id="GO:0016787">
    <property type="term" value="F:hydrolase activity"/>
    <property type="evidence" value="ECO:0007669"/>
    <property type="project" value="UniProtKB-KW"/>
</dbReference>
<evidence type="ECO:0000256" key="1">
    <source>
        <dbReference type="ARBA" id="ARBA00001968"/>
    </source>
</evidence>
<evidence type="ECO:0000256" key="4">
    <source>
        <dbReference type="ARBA" id="ARBA00022722"/>
    </source>
</evidence>
<reference evidence="10" key="1">
    <citation type="submission" date="2025-08" db="UniProtKB">
        <authorList>
            <consortium name="Ensembl"/>
        </authorList>
    </citation>
    <scope>IDENTIFICATION</scope>
</reference>
<dbReference type="Pfam" id="PF13359">
    <property type="entry name" value="DDE_Tnp_4"/>
    <property type="match status" value="1"/>
</dbReference>
<feature type="chain" id="PRO_5034358071" description="DDE Tnp4 domain-containing protein" evidence="8">
    <location>
        <begin position="21"/>
        <end position="400"/>
    </location>
</feature>
<evidence type="ECO:0000256" key="7">
    <source>
        <dbReference type="ARBA" id="ARBA00023242"/>
    </source>
</evidence>
<keyword evidence="11" id="KW-1185">Reference proteome</keyword>
<dbReference type="Ensembl" id="ENSNMLT00000018064.1">
    <property type="protein sequence ID" value="ENSNMLP00000016080.1"/>
    <property type="gene ID" value="ENSNMLG00000010647.1"/>
</dbReference>
<dbReference type="GO" id="GO:0005634">
    <property type="term" value="C:nucleus"/>
    <property type="evidence" value="ECO:0007669"/>
    <property type="project" value="UniProtKB-SubCell"/>
</dbReference>
<keyword evidence="8" id="KW-0732">Signal</keyword>
<evidence type="ECO:0000256" key="8">
    <source>
        <dbReference type="SAM" id="SignalP"/>
    </source>
</evidence>
<dbReference type="GO" id="GO:0004518">
    <property type="term" value="F:nuclease activity"/>
    <property type="evidence" value="ECO:0007669"/>
    <property type="project" value="UniProtKB-KW"/>
</dbReference>
<dbReference type="AlphaFoldDB" id="A0A8C6T436"/>
<keyword evidence="5" id="KW-0479">Metal-binding</keyword>